<accession>A0A8H8UZ53</accession>
<gene>
    <name evidence="1" type="ORF">TWF679_011033</name>
</gene>
<name>A0A8H8UZ53_ORBOL</name>
<protein>
    <submittedName>
        <fullName evidence="1">Uncharacterized protein</fullName>
    </submittedName>
</protein>
<evidence type="ECO:0000313" key="2">
    <source>
        <dbReference type="Proteomes" id="UP000614610"/>
    </source>
</evidence>
<comment type="caution">
    <text evidence="1">The sequence shown here is derived from an EMBL/GenBank/DDBJ whole genome shotgun (WGS) entry which is preliminary data.</text>
</comment>
<organism evidence="1 2">
    <name type="scientific">Orbilia oligospora</name>
    <name type="common">Nematode-trapping fungus</name>
    <name type="synonym">Arthrobotrys oligospora</name>
    <dbReference type="NCBI Taxonomy" id="2813651"/>
    <lineage>
        <taxon>Eukaryota</taxon>
        <taxon>Fungi</taxon>
        <taxon>Dikarya</taxon>
        <taxon>Ascomycota</taxon>
        <taxon>Pezizomycotina</taxon>
        <taxon>Orbiliomycetes</taxon>
        <taxon>Orbiliales</taxon>
        <taxon>Orbiliaceae</taxon>
        <taxon>Orbilia</taxon>
    </lineage>
</organism>
<sequence length="352" mass="40714">MSEVSEPKIAIASDAIEEKDFDWFSLPGEIRDQIYETLLPFEVNFVYNSPWVFPDYNHSYKAMKNNQQYNIIPKYLAALGLNFLIASTVNAIGSQGSGNCTSGTAAWNTDFDETKITPKLLELVSRSRFIFASFGHTTKNIIEKLDKRIKNNIHDIFITQSMISSTMPGNFCKWSLPPFSEYGKLLQDNFPNLEKVAVEVRQARRDLGCLIQVMDWYDTGKIKQLELVYHHKRRDAAGEVWGWPYNGYQFKDEATVEDCYELLWEFTFEDRPPAWKWKVQTVDEDEVNERGRFFTNCEYPYAGRETTMVEGTVFRLAREPIGTFEGASEEENLKFIKACHGQRSTPVRRFLG</sequence>
<dbReference type="AlphaFoldDB" id="A0A8H8UZ53"/>
<dbReference type="EMBL" id="WIWT01000090">
    <property type="protein sequence ID" value="KAF3202200.1"/>
    <property type="molecule type" value="Genomic_DNA"/>
</dbReference>
<dbReference type="OrthoDB" id="5281459at2759"/>
<dbReference type="Proteomes" id="UP000614610">
    <property type="component" value="Unassembled WGS sequence"/>
</dbReference>
<reference evidence="1" key="1">
    <citation type="submission" date="2019-06" db="EMBL/GenBank/DDBJ databases">
        <authorList>
            <person name="Palmer J.M."/>
        </authorList>
    </citation>
    <scope>NUCLEOTIDE SEQUENCE</scope>
    <source>
        <strain evidence="1">TWF679</strain>
    </source>
</reference>
<proteinExistence type="predicted"/>
<evidence type="ECO:0000313" key="1">
    <source>
        <dbReference type="EMBL" id="KAF3202200.1"/>
    </source>
</evidence>